<dbReference type="AlphaFoldDB" id="A0A0C9N126"/>
<reference evidence="2" key="1">
    <citation type="submission" date="2014-09" db="EMBL/GenBank/DDBJ databases">
        <title>Draft genome sequence of an oleaginous Mucoromycotina fungus Mucor ambiguus NBRC6742.</title>
        <authorList>
            <person name="Takeda I."/>
            <person name="Yamane N."/>
            <person name="Morita T."/>
            <person name="Tamano K."/>
            <person name="Machida M."/>
            <person name="Baker S."/>
            <person name="Koike H."/>
        </authorList>
    </citation>
    <scope>NUCLEOTIDE SEQUENCE</scope>
    <source>
        <strain evidence="2">NBRC 6742</strain>
    </source>
</reference>
<feature type="compositionally biased region" description="Basic and acidic residues" evidence="1">
    <location>
        <begin position="22"/>
        <end position="33"/>
    </location>
</feature>
<accession>A0A0C9N126</accession>
<protein>
    <submittedName>
        <fullName evidence="2">Uncharacterized protein</fullName>
    </submittedName>
</protein>
<dbReference type="STRING" id="91626.A0A0C9N126"/>
<proteinExistence type="predicted"/>
<feature type="compositionally biased region" description="Low complexity" evidence="1">
    <location>
        <begin position="65"/>
        <end position="80"/>
    </location>
</feature>
<feature type="region of interest" description="Disordered" evidence="1">
    <location>
        <begin position="1"/>
        <end position="96"/>
    </location>
</feature>
<evidence type="ECO:0000313" key="3">
    <source>
        <dbReference type="Proteomes" id="UP000053815"/>
    </source>
</evidence>
<feature type="compositionally biased region" description="Basic and acidic residues" evidence="1">
    <location>
        <begin position="1"/>
        <end position="14"/>
    </location>
</feature>
<organism evidence="2">
    <name type="scientific">Mucor ambiguus</name>
    <dbReference type="NCBI Taxonomy" id="91626"/>
    <lineage>
        <taxon>Eukaryota</taxon>
        <taxon>Fungi</taxon>
        <taxon>Fungi incertae sedis</taxon>
        <taxon>Mucoromycota</taxon>
        <taxon>Mucoromycotina</taxon>
        <taxon>Mucoromycetes</taxon>
        <taxon>Mucorales</taxon>
        <taxon>Mucorineae</taxon>
        <taxon>Mucoraceae</taxon>
        <taxon>Mucor</taxon>
    </lineage>
</organism>
<evidence type="ECO:0000256" key="1">
    <source>
        <dbReference type="SAM" id="MobiDB-lite"/>
    </source>
</evidence>
<evidence type="ECO:0000313" key="2">
    <source>
        <dbReference type="EMBL" id="GAN09642.1"/>
    </source>
</evidence>
<sequence length="128" mass="14531">MPRIPIHPEVEKFIILKKRTKLKEVESDNKKENSTTQTPNRTSTKRKDPPALITAKRNAKKSRRASTSAASSSKNNCSSCQEEGHSSARSSLCKNYNPKLPEHLRMRLGSHQRYTLCVPFDSKQPLKL</sequence>
<dbReference type="OrthoDB" id="2286999at2759"/>
<keyword evidence="3" id="KW-1185">Reference proteome</keyword>
<name>A0A0C9N126_9FUNG</name>
<dbReference type="Proteomes" id="UP000053815">
    <property type="component" value="Unassembled WGS sequence"/>
</dbReference>
<gene>
    <name evidence="2" type="ORF">MAM1_0280c09173</name>
</gene>
<dbReference type="EMBL" id="DF836569">
    <property type="protein sequence ID" value="GAN09642.1"/>
    <property type="molecule type" value="Genomic_DNA"/>
</dbReference>